<dbReference type="FunFam" id="3.30.160.60:FF:001773">
    <property type="entry name" value="zinc finger protein 827 isoform X1"/>
    <property type="match status" value="1"/>
</dbReference>
<feature type="compositionally biased region" description="Polar residues" evidence="6">
    <location>
        <begin position="430"/>
        <end position="441"/>
    </location>
</feature>
<organism evidence="8 9">
    <name type="scientific">Salvelinus namaycush</name>
    <name type="common">Lake trout</name>
    <name type="synonym">Salmo namaycush</name>
    <dbReference type="NCBI Taxonomy" id="8040"/>
    <lineage>
        <taxon>Eukaryota</taxon>
        <taxon>Metazoa</taxon>
        <taxon>Chordata</taxon>
        <taxon>Craniata</taxon>
        <taxon>Vertebrata</taxon>
        <taxon>Euteleostomi</taxon>
        <taxon>Actinopterygii</taxon>
        <taxon>Neopterygii</taxon>
        <taxon>Teleostei</taxon>
        <taxon>Protacanthopterygii</taxon>
        <taxon>Salmoniformes</taxon>
        <taxon>Salmonidae</taxon>
        <taxon>Salmoninae</taxon>
        <taxon>Salvelinus</taxon>
    </lineage>
</organism>
<sequence length="1115" mass="118148">MPRRKQEQPKRLPSHVDSVEEGGPDGVSCPVEDDGGVGGGGWYGNASDTRSESSYSGDIHDDHELFLHGGSSPTPSPDRPPEHPDTSTESSLGGCPTPVHSHHHRASLELLSLGVDGGVFSAQDTLSSVVSSLYGEAASEALGKPLSSNLRRLLEAGSLKLDGDLLGRVRGGGGESPPIGLAPALTLSPSSHHAQQLSALARKLAANNNNNNSGGSASASPASVAMSTTAIKQEPCDPFASVVAPSNGAGFVWVGVAGDGKWPPAGCSASSGGSSLSPDSAIQKLKAAANAVLQDKNATVVASSTSSSSSSCSTVPTLGGGGGSRGGTDDSVRFDAFTSPFSPQSASSTLAALSKKVSERSQTTSSSSDHQHQPSPGSSFLSLVSMTSSAALLKEVAARAAGNLLADKMEAPAGGAIQEDIKPLLDRNQKAGTPTGPQSTMDLLLPSTPKGKAKPSSQAGSPGEDGGKPFQCPVCGLVIKRKSYWKRHMVIHTGLKSHQCPLCPFRCARKDNLKSHMKVHQHQDRGETFQCELCPFTSSRHFSLKLHMRCHQHFPRSGSASDGVKVKEEATTDTEGEGSLMGDYNPGESPLQSDAGNQSSPGVSNHHVYIKEEPQERELSVLSPFTLCRDRERERPGSSGNSLDLSMGGVGLGVRSSPGGGPTAASLFSPDITTKTATDLLMKLSAANQKEALKAPQSFHLKQEPRAEEEEEEVRRSPRSQPSYSSFYQEQGAALGATGPAEVTADSGSHRGTLKRREGSPMGNKNSLLSQDINFKVASELLMKLSESNKDAAHYQKMTVKAEPMEVDPASGPAPPSSHLLAFSTLGPCEKSEPMASLPEALSRPQKQDLFSQDISVKMASELLFQLSEKVSKANDHKDSNMVGISSPFLDERFRQSPFSQRSKSSSPAEASSSARTDLHDPEKDTGEPGGNGMSQGIPSSQHLYPCPVCGKVFGRQQTLSRHLSLHTEERKYTCHLCPYAAKCRANLNQHLTIHSVKLVSTDAEQMVSAVTTTEGRDGKTFPYYYSCHACGFQTGLNAQFVSHMSLHVDKEQWMFSLCCSACDYVCVEESDMKSHVSHGHTEEKVQGPSPRILFSNVFGEGVKERGCEEESSKV</sequence>
<feature type="domain" description="C2H2-type" evidence="7">
    <location>
        <begin position="498"/>
        <end position="525"/>
    </location>
</feature>
<protein>
    <submittedName>
        <fullName evidence="9">Zinc finger protein 827-like</fullName>
    </submittedName>
</protein>
<dbReference type="InterPro" id="IPR036236">
    <property type="entry name" value="Znf_C2H2_sf"/>
</dbReference>
<evidence type="ECO:0000256" key="4">
    <source>
        <dbReference type="ARBA" id="ARBA00022833"/>
    </source>
</evidence>
<evidence type="ECO:0000256" key="3">
    <source>
        <dbReference type="ARBA" id="ARBA00022771"/>
    </source>
</evidence>
<dbReference type="Proteomes" id="UP000808372">
    <property type="component" value="Chromosome 8"/>
</dbReference>
<keyword evidence="2" id="KW-0677">Repeat</keyword>
<evidence type="ECO:0000256" key="1">
    <source>
        <dbReference type="ARBA" id="ARBA00022723"/>
    </source>
</evidence>
<feature type="domain" description="C2H2-type" evidence="7">
    <location>
        <begin position="945"/>
        <end position="972"/>
    </location>
</feature>
<feature type="region of interest" description="Disordered" evidence="6">
    <location>
        <begin position="554"/>
        <end position="605"/>
    </location>
</feature>
<feature type="compositionally biased region" description="Polar residues" evidence="6">
    <location>
        <begin position="590"/>
        <end position="603"/>
    </location>
</feature>
<evidence type="ECO:0000313" key="9">
    <source>
        <dbReference type="RefSeq" id="XP_038854986.1"/>
    </source>
</evidence>
<evidence type="ECO:0000256" key="2">
    <source>
        <dbReference type="ARBA" id="ARBA00022737"/>
    </source>
</evidence>
<dbReference type="GO" id="GO:0045944">
    <property type="term" value="P:positive regulation of transcription by RNA polymerase II"/>
    <property type="evidence" value="ECO:0007669"/>
    <property type="project" value="TreeGrafter"/>
</dbReference>
<accession>A0A8U0UKH5</accession>
<gene>
    <name evidence="9" type="primary">LOC120052235</name>
</gene>
<keyword evidence="1" id="KW-0479">Metal-binding</keyword>
<feature type="compositionally biased region" description="Low complexity" evidence="6">
    <location>
        <begin position="896"/>
        <end position="915"/>
    </location>
</feature>
<dbReference type="GeneID" id="120052235"/>
<dbReference type="PANTHER" id="PTHR24403">
    <property type="entry name" value="ZINC FINGER PROTEIN"/>
    <property type="match status" value="1"/>
</dbReference>
<dbReference type="GO" id="GO:0005634">
    <property type="term" value="C:nucleus"/>
    <property type="evidence" value="ECO:0007669"/>
    <property type="project" value="TreeGrafter"/>
</dbReference>
<dbReference type="InterPro" id="IPR050688">
    <property type="entry name" value="Zinc_finger/UBP_domain"/>
</dbReference>
<feature type="compositionally biased region" description="Basic and acidic residues" evidence="6">
    <location>
        <begin position="917"/>
        <end position="927"/>
    </location>
</feature>
<dbReference type="PROSITE" id="PS00028">
    <property type="entry name" value="ZINC_FINGER_C2H2_1"/>
    <property type="match status" value="4"/>
</dbReference>
<evidence type="ECO:0000256" key="5">
    <source>
        <dbReference type="PROSITE-ProRule" id="PRU00042"/>
    </source>
</evidence>
<dbReference type="GO" id="GO:0008270">
    <property type="term" value="F:zinc ion binding"/>
    <property type="evidence" value="ECO:0007669"/>
    <property type="project" value="UniProtKB-KW"/>
</dbReference>
<feature type="region of interest" description="Disordered" evidence="6">
    <location>
        <begin position="303"/>
        <end position="380"/>
    </location>
</feature>
<keyword evidence="8" id="KW-1185">Reference proteome</keyword>
<dbReference type="Gene3D" id="3.30.160.60">
    <property type="entry name" value="Classic Zinc Finger"/>
    <property type="match status" value="4"/>
</dbReference>
<dbReference type="PROSITE" id="PS50157">
    <property type="entry name" value="ZINC_FINGER_C2H2_2"/>
    <property type="match status" value="3"/>
</dbReference>
<dbReference type="RefSeq" id="XP_038854986.1">
    <property type="nucleotide sequence ID" value="XM_038999058.1"/>
</dbReference>
<feature type="compositionally biased region" description="Low complexity" evidence="6">
    <location>
        <begin position="719"/>
        <end position="729"/>
    </location>
</feature>
<evidence type="ECO:0000259" key="7">
    <source>
        <dbReference type="PROSITE" id="PS50157"/>
    </source>
</evidence>
<feature type="region of interest" description="Disordered" evidence="6">
    <location>
        <begin position="693"/>
        <end position="767"/>
    </location>
</feature>
<keyword evidence="4" id="KW-0862">Zinc</keyword>
<feature type="domain" description="C2H2-type" evidence="7">
    <location>
        <begin position="470"/>
        <end position="497"/>
    </location>
</feature>
<dbReference type="KEGG" id="snh:120052235"/>
<proteinExistence type="predicted"/>
<dbReference type="FunFam" id="3.30.160.60:FF:000272">
    <property type="entry name" value="Zinc finger protein 827"/>
    <property type="match status" value="1"/>
</dbReference>
<feature type="compositionally biased region" description="Low complexity" evidence="6">
    <location>
        <begin position="303"/>
        <end position="315"/>
    </location>
</feature>
<feature type="compositionally biased region" description="Basic and acidic residues" evidence="6">
    <location>
        <begin position="1"/>
        <end position="10"/>
    </location>
</feature>
<evidence type="ECO:0000313" key="8">
    <source>
        <dbReference type="Proteomes" id="UP000808372"/>
    </source>
</evidence>
<reference evidence="9" key="1">
    <citation type="submission" date="2025-08" db="UniProtKB">
        <authorList>
            <consortium name="RefSeq"/>
        </authorList>
    </citation>
    <scope>IDENTIFICATION</scope>
    <source>
        <tissue evidence="9">White muscle</tissue>
    </source>
</reference>
<dbReference type="SUPFAM" id="SSF57667">
    <property type="entry name" value="beta-beta-alpha zinc fingers"/>
    <property type="match status" value="2"/>
</dbReference>
<dbReference type="AlphaFoldDB" id="A0A8U0UKH5"/>
<name>A0A8U0UKH5_SALNM</name>
<feature type="region of interest" description="Disordered" evidence="6">
    <location>
        <begin position="427"/>
        <end position="467"/>
    </location>
</feature>
<feature type="compositionally biased region" description="Polar residues" evidence="6">
    <location>
        <begin position="46"/>
        <end position="56"/>
    </location>
</feature>
<feature type="region of interest" description="Disordered" evidence="6">
    <location>
        <begin position="895"/>
        <end position="938"/>
    </location>
</feature>
<keyword evidence="3 5" id="KW-0863">Zinc-finger</keyword>
<dbReference type="SMART" id="SM00355">
    <property type="entry name" value="ZnF_C2H2"/>
    <property type="match status" value="7"/>
</dbReference>
<dbReference type="InterPro" id="IPR013087">
    <property type="entry name" value="Znf_C2H2_type"/>
</dbReference>
<dbReference type="PANTHER" id="PTHR24403:SF62">
    <property type="entry name" value="ZINC FINGER PROTEIN 827"/>
    <property type="match status" value="1"/>
</dbReference>
<feature type="region of interest" description="Disordered" evidence="6">
    <location>
        <begin position="1"/>
        <end position="101"/>
    </location>
</feature>
<feature type="compositionally biased region" description="Low complexity" evidence="6">
    <location>
        <begin position="345"/>
        <end position="380"/>
    </location>
</feature>
<evidence type="ECO:0000256" key="6">
    <source>
        <dbReference type="SAM" id="MobiDB-lite"/>
    </source>
</evidence>
<dbReference type="Pfam" id="PF00096">
    <property type="entry name" value="zf-C2H2"/>
    <property type="match status" value="3"/>
</dbReference>